<evidence type="ECO:0000256" key="1">
    <source>
        <dbReference type="SAM" id="MobiDB-lite"/>
    </source>
</evidence>
<evidence type="ECO:0000313" key="2">
    <source>
        <dbReference type="EMBL" id="BAD45098.1"/>
    </source>
</evidence>
<feature type="region of interest" description="Disordered" evidence="1">
    <location>
        <begin position="1"/>
        <end position="21"/>
    </location>
</feature>
<accession>Q657B2</accession>
<protein>
    <submittedName>
        <fullName evidence="2">Uncharacterized protein B1129G05.18</fullName>
    </submittedName>
</protein>
<dbReference type="EMBL" id="AP003308">
    <property type="protein sequence ID" value="BAD45098.1"/>
    <property type="molecule type" value="Genomic_DNA"/>
</dbReference>
<dbReference type="Proteomes" id="UP000817658">
    <property type="component" value="Chromosome 1"/>
</dbReference>
<sequence length="75" mass="8460">MANVKGWLTNTDPLGHLLHQTGTHPPLSKQQLLLNPFQFMSEVQGLSAFQLLQFSWDKPAPVKLLIGYFLKNSAR</sequence>
<proteinExistence type="predicted"/>
<name>Q657B2_ORYSJ</name>
<reference evidence="2" key="1">
    <citation type="journal article" date="2002" name="Nature">
        <title>The genome sequence and structure of rice chromosome 1.</title>
        <authorList>
            <person name="Sasaki T."/>
            <person name="Matsumoto T."/>
            <person name="Yamamoto K."/>
            <person name="Sakata K."/>
            <person name="Baba T."/>
            <person name="Katayose Y."/>
            <person name="Wu J."/>
            <person name="Niimura Y."/>
            <person name="Cheng Z."/>
            <person name="Nagamura Y."/>
            <person name="Antonio B.A."/>
            <person name="Kanamori H."/>
            <person name="Hosokawa S."/>
            <person name="Masukawa M."/>
            <person name="Arikawa K."/>
            <person name="Chiden Y."/>
            <person name="Hayashi M."/>
            <person name="Okamoto M."/>
            <person name="Ando T."/>
            <person name="Aoki H."/>
            <person name="Arita K."/>
            <person name="Hamada M."/>
            <person name="Harada C."/>
            <person name="Hijishita S."/>
            <person name="Honda M."/>
            <person name="Ichikawa Y."/>
            <person name="Idonuma A."/>
            <person name="Iijima M."/>
            <person name="Ikeda M."/>
            <person name="Ikeno M."/>
            <person name="Itoh S."/>
            <person name="Itoh T."/>
            <person name="Itoh Y."/>
            <person name="Itoh Y."/>
            <person name="Iwabuchi A."/>
            <person name="Kamiya K."/>
            <person name="Karasawa W."/>
            <person name="Katagiri S."/>
            <person name="Kikuta A."/>
            <person name="Kobayashi N."/>
            <person name="Kono I."/>
            <person name="Machita K."/>
            <person name="Maehara T."/>
            <person name="Mizuno H."/>
            <person name="Mizubayashi T."/>
            <person name="Mukai Y."/>
            <person name="Nagasaki H."/>
            <person name="Nakashima M."/>
            <person name="Nakama Y."/>
            <person name="Nakamichi Y."/>
            <person name="Nakamura M."/>
            <person name="Namiki N."/>
            <person name="Negishi M."/>
            <person name="Ohta I."/>
            <person name="Ono N."/>
            <person name="Saji S."/>
            <person name="Sakai K."/>
            <person name="Shibata M."/>
            <person name="Shimokawa T."/>
            <person name="Shomura A."/>
            <person name="Song J."/>
            <person name="Takazaki Y."/>
            <person name="Terasawa K."/>
            <person name="Tsuji K."/>
            <person name="Waki K."/>
            <person name="Yamagata H."/>
            <person name="Yamane H."/>
            <person name="Yoshiki S."/>
            <person name="Yoshihara R."/>
            <person name="Yukawa K."/>
            <person name="Zhong H."/>
            <person name="Iwama H."/>
            <person name="Endo T."/>
            <person name="Ito H."/>
            <person name="Hahn J.H."/>
            <person name="Kim H.I."/>
            <person name="Eun M.Y."/>
            <person name="Yano M."/>
            <person name="Jiang J."/>
            <person name="Gojobori T."/>
        </authorList>
    </citation>
    <scope>NUCLEOTIDE SEQUENCE [LARGE SCALE GENOMIC DNA]</scope>
</reference>
<gene>
    <name evidence="2" type="primary">B1129G05.18</name>
</gene>
<organism evidence="2">
    <name type="scientific">Oryza sativa subsp. japonica</name>
    <name type="common">Rice</name>
    <dbReference type="NCBI Taxonomy" id="39947"/>
    <lineage>
        <taxon>Eukaryota</taxon>
        <taxon>Viridiplantae</taxon>
        <taxon>Streptophyta</taxon>
        <taxon>Embryophyta</taxon>
        <taxon>Tracheophyta</taxon>
        <taxon>Spermatophyta</taxon>
        <taxon>Magnoliopsida</taxon>
        <taxon>Liliopsida</taxon>
        <taxon>Poales</taxon>
        <taxon>Poaceae</taxon>
        <taxon>BOP clade</taxon>
        <taxon>Oryzoideae</taxon>
        <taxon>Oryzeae</taxon>
        <taxon>Oryzinae</taxon>
        <taxon>Oryza</taxon>
        <taxon>Oryza sativa</taxon>
    </lineage>
</organism>
<dbReference type="AlphaFoldDB" id="Q657B2"/>